<feature type="compositionally biased region" description="Basic residues" evidence="1">
    <location>
        <begin position="8"/>
        <end position="21"/>
    </location>
</feature>
<dbReference type="EMBL" id="UYYA01004008">
    <property type="protein sequence ID" value="VDM58703.1"/>
    <property type="molecule type" value="Genomic_DNA"/>
</dbReference>
<accession>A0A0R3PPI9</accession>
<reference evidence="4" key="1">
    <citation type="submission" date="2017-02" db="UniProtKB">
        <authorList>
            <consortium name="WormBaseParasite"/>
        </authorList>
    </citation>
    <scope>IDENTIFICATION</scope>
</reference>
<organism evidence="4">
    <name type="scientific">Angiostrongylus costaricensis</name>
    <name type="common">Nematode worm</name>
    <dbReference type="NCBI Taxonomy" id="334426"/>
    <lineage>
        <taxon>Eukaryota</taxon>
        <taxon>Metazoa</taxon>
        <taxon>Ecdysozoa</taxon>
        <taxon>Nematoda</taxon>
        <taxon>Chromadorea</taxon>
        <taxon>Rhabditida</taxon>
        <taxon>Rhabditina</taxon>
        <taxon>Rhabditomorpha</taxon>
        <taxon>Strongyloidea</taxon>
        <taxon>Metastrongylidae</taxon>
        <taxon>Angiostrongylus</taxon>
    </lineage>
</organism>
<evidence type="ECO:0000256" key="1">
    <source>
        <dbReference type="SAM" id="MobiDB-lite"/>
    </source>
</evidence>
<dbReference type="AlphaFoldDB" id="A0A0R3PPI9"/>
<evidence type="ECO:0000313" key="4">
    <source>
        <dbReference type="WBParaSite" id="ACOC_0000711701-mRNA-1"/>
    </source>
</evidence>
<reference evidence="2 3" key="2">
    <citation type="submission" date="2018-11" db="EMBL/GenBank/DDBJ databases">
        <authorList>
            <consortium name="Pathogen Informatics"/>
        </authorList>
    </citation>
    <scope>NUCLEOTIDE SEQUENCE [LARGE SCALE GENOMIC DNA]</scope>
    <source>
        <strain evidence="2 3">Costa Rica</strain>
    </source>
</reference>
<proteinExistence type="predicted"/>
<dbReference type="Proteomes" id="UP000267027">
    <property type="component" value="Unassembled WGS sequence"/>
</dbReference>
<evidence type="ECO:0000313" key="2">
    <source>
        <dbReference type="EMBL" id="VDM58703.1"/>
    </source>
</evidence>
<dbReference type="OrthoDB" id="5876485at2759"/>
<keyword evidence="3" id="KW-1185">Reference proteome</keyword>
<dbReference type="WBParaSite" id="ACOC_0000711701-mRNA-1">
    <property type="protein sequence ID" value="ACOC_0000711701-mRNA-1"/>
    <property type="gene ID" value="ACOC_0000711701"/>
</dbReference>
<name>A0A0R3PPI9_ANGCS</name>
<dbReference type="STRING" id="334426.A0A0R3PPI9"/>
<evidence type="ECO:0000313" key="3">
    <source>
        <dbReference type="Proteomes" id="UP000267027"/>
    </source>
</evidence>
<gene>
    <name evidence="2" type="ORF">ACOC_LOCUS7118</name>
</gene>
<protein>
    <submittedName>
        <fullName evidence="4">Ovule protein</fullName>
    </submittedName>
</protein>
<sequence length="93" mass="10934">MEQQQEKARRKAKGKKEKRLRKDRYESQNYLLRIEGTLCCASIGEYSHISNVLFIHAYVPSHSEVSQFGALMSYLEAHFLLFRNLASIDIVWR</sequence>
<feature type="region of interest" description="Disordered" evidence="1">
    <location>
        <begin position="1"/>
        <end position="21"/>
    </location>
</feature>